<dbReference type="EMBL" id="WJEC01004953">
    <property type="protein sequence ID" value="KAF7473780.1"/>
    <property type="molecule type" value="Genomic_DNA"/>
</dbReference>
<evidence type="ECO:0000256" key="2">
    <source>
        <dbReference type="ARBA" id="ARBA00004496"/>
    </source>
</evidence>
<dbReference type="Proteomes" id="UP000662637">
    <property type="component" value="Unassembled WGS sequence"/>
</dbReference>
<keyword evidence="12" id="KW-1185">Reference proteome</keyword>
<reference evidence="11 12" key="1">
    <citation type="submission" date="2019-04" db="EMBL/GenBank/DDBJ databases">
        <authorList>
            <person name="Alioto T."/>
            <person name="Alioto T."/>
        </authorList>
    </citation>
    <scope>NUCLEOTIDE SEQUENCE [LARGE SCALE GENOMIC DNA]</scope>
</reference>
<proteinExistence type="inferred from homology"/>
<dbReference type="InterPro" id="IPR007576">
    <property type="entry name" value="CITED"/>
</dbReference>
<feature type="region of interest" description="Disordered" evidence="9">
    <location>
        <begin position="1"/>
        <end position="52"/>
    </location>
</feature>
<sequence>MEPSAQQLQLASLPPTDQSHFCQDTEMPTMSRPALDVKGGTSPAKEDTNQEVNSLAYSNLGVKDRKAVAILHYPGVASNGTKASGAPTSSSGSTSPIGSPTASPPTKPPPFNLHPAPHLLASMQLQKLNSQYHGMAAATPGQPGEAGSLQNWGFGAQGGGTGSVSPSAGSQSPTIIDSDPVDEEVLMSLVVELGLDRANELPELWLGQNEFDFTADFPSGC</sequence>
<feature type="compositionally biased region" description="Polar residues" evidence="9">
    <location>
        <begin position="163"/>
        <end position="175"/>
    </location>
</feature>
<dbReference type="EMBL" id="CABDUW010000923">
    <property type="protein sequence ID" value="VTJ76908.1"/>
    <property type="molecule type" value="Genomic_DNA"/>
</dbReference>
<evidence type="ECO:0000256" key="3">
    <source>
        <dbReference type="ARBA" id="ARBA00006967"/>
    </source>
</evidence>
<keyword evidence="4" id="KW-0963">Cytoplasm</keyword>
<keyword evidence="5" id="KW-0805">Transcription regulation</keyword>
<dbReference type="Pfam" id="PF04487">
    <property type="entry name" value="CITED"/>
    <property type="match status" value="1"/>
</dbReference>
<evidence type="ECO:0000256" key="6">
    <source>
        <dbReference type="ARBA" id="ARBA00023159"/>
    </source>
</evidence>
<dbReference type="PANTHER" id="PTHR17045:SF6">
    <property type="entry name" value="CBP_P300-INTERACTING TRANSACTIVATOR 1"/>
    <property type="match status" value="1"/>
</dbReference>
<feature type="compositionally biased region" description="Low complexity" evidence="9">
    <location>
        <begin position="80"/>
        <end position="101"/>
    </location>
</feature>
<dbReference type="GO" id="GO:0005737">
    <property type="term" value="C:cytoplasm"/>
    <property type="evidence" value="ECO:0007669"/>
    <property type="project" value="UniProtKB-SubCell"/>
</dbReference>
<dbReference type="AlphaFoldDB" id="A0A5E4C4X6"/>
<dbReference type="FunFam" id="6.10.140.2200:FF:000002">
    <property type="entry name" value="cbp/p300-interacting transactivator 1 isoform X2"/>
    <property type="match status" value="1"/>
</dbReference>
<evidence type="ECO:0000256" key="5">
    <source>
        <dbReference type="ARBA" id="ARBA00023015"/>
    </source>
</evidence>
<feature type="compositionally biased region" description="Polar residues" evidence="9">
    <location>
        <begin position="1"/>
        <end position="28"/>
    </location>
</feature>
<evidence type="ECO:0000256" key="8">
    <source>
        <dbReference type="ARBA" id="ARBA00023242"/>
    </source>
</evidence>
<accession>A0A5E4C4X6</accession>
<evidence type="ECO:0000313" key="10">
    <source>
        <dbReference type="EMBL" id="KAF7473780.1"/>
    </source>
</evidence>
<evidence type="ECO:0000313" key="12">
    <source>
        <dbReference type="Proteomes" id="UP000335636"/>
    </source>
</evidence>
<protein>
    <submittedName>
        <fullName evidence="10">Cbp/p300-interacting transactivator 1</fullName>
    </submittedName>
</protein>
<evidence type="ECO:0000313" key="11">
    <source>
        <dbReference type="EMBL" id="VTJ76908.1"/>
    </source>
</evidence>
<evidence type="ECO:0000256" key="4">
    <source>
        <dbReference type="ARBA" id="ARBA00022490"/>
    </source>
</evidence>
<organism evidence="11 12">
    <name type="scientific">Marmota monax</name>
    <name type="common">Woodchuck</name>
    <dbReference type="NCBI Taxonomy" id="9995"/>
    <lineage>
        <taxon>Eukaryota</taxon>
        <taxon>Metazoa</taxon>
        <taxon>Chordata</taxon>
        <taxon>Craniata</taxon>
        <taxon>Vertebrata</taxon>
        <taxon>Euteleostomi</taxon>
        <taxon>Mammalia</taxon>
        <taxon>Eutheria</taxon>
        <taxon>Euarchontoglires</taxon>
        <taxon>Glires</taxon>
        <taxon>Rodentia</taxon>
        <taxon>Sciuromorpha</taxon>
        <taxon>Sciuridae</taxon>
        <taxon>Xerinae</taxon>
        <taxon>Marmotini</taxon>
        <taxon>Marmota</taxon>
    </lineage>
</organism>
<feature type="region of interest" description="Disordered" evidence="9">
    <location>
        <begin position="77"/>
        <end position="116"/>
    </location>
</feature>
<keyword evidence="6" id="KW-0010">Activator</keyword>
<dbReference type="GO" id="GO:0030318">
    <property type="term" value="P:melanocyte differentiation"/>
    <property type="evidence" value="ECO:0007669"/>
    <property type="project" value="TreeGrafter"/>
</dbReference>
<dbReference type="GO" id="GO:0005634">
    <property type="term" value="C:nucleus"/>
    <property type="evidence" value="ECO:0007669"/>
    <property type="project" value="UniProtKB-SubCell"/>
</dbReference>
<dbReference type="Proteomes" id="UP000335636">
    <property type="component" value="Unassembled WGS sequence"/>
</dbReference>
<feature type="compositionally biased region" description="Pro residues" evidence="9">
    <location>
        <begin position="102"/>
        <end position="112"/>
    </location>
</feature>
<gene>
    <name evidence="10" type="ORF">GHT09_015576</name>
    <name evidence="11" type="ORF">MONAX_5E007268</name>
</gene>
<dbReference type="GO" id="GO:0003713">
    <property type="term" value="F:transcription coactivator activity"/>
    <property type="evidence" value="ECO:0007669"/>
    <property type="project" value="TreeGrafter"/>
</dbReference>
<dbReference type="PANTHER" id="PTHR17045">
    <property type="entry name" value="MELANOCYTE SPECIFIC GENE RELATED CITED"/>
    <property type="match status" value="1"/>
</dbReference>
<reference evidence="10" key="2">
    <citation type="submission" date="2020-08" db="EMBL/GenBank/DDBJ databases">
        <authorList>
            <person name="Shumante A."/>
            <person name="Zimin A.V."/>
            <person name="Puiu D."/>
            <person name="Salzberg S.L."/>
        </authorList>
    </citation>
    <scope>NUCLEOTIDE SEQUENCE</scope>
    <source>
        <strain evidence="10">WC2-LM</strain>
        <tissue evidence="10">Liver</tissue>
    </source>
</reference>
<keyword evidence="7" id="KW-0804">Transcription</keyword>
<keyword evidence="8" id="KW-0539">Nucleus</keyword>
<evidence type="ECO:0000256" key="1">
    <source>
        <dbReference type="ARBA" id="ARBA00004123"/>
    </source>
</evidence>
<dbReference type="Gene3D" id="6.10.140.2200">
    <property type="match status" value="1"/>
</dbReference>
<comment type="similarity">
    <text evidence="3">Belongs to the CITED family.</text>
</comment>
<comment type="subcellular location">
    <subcellularLocation>
        <location evidence="2">Cytoplasm</location>
    </subcellularLocation>
    <subcellularLocation>
        <location evidence="1">Nucleus</location>
    </subcellularLocation>
</comment>
<evidence type="ECO:0000256" key="9">
    <source>
        <dbReference type="SAM" id="MobiDB-lite"/>
    </source>
</evidence>
<feature type="region of interest" description="Disordered" evidence="9">
    <location>
        <begin position="134"/>
        <end position="179"/>
    </location>
</feature>
<evidence type="ECO:0000256" key="7">
    <source>
        <dbReference type="ARBA" id="ARBA00023163"/>
    </source>
</evidence>
<name>A0A5E4C4X6_MARMO</name>